<dbReference type="EMBL" id="UYRR01031617">
    <property type="protein sequence ID" value="VDK51474.1"/>
    <property type="molecule type" value="Genomic_DNA"/>
</dbReference>
<dbReference type="InterPro" id="IPR019428">
    <property type="entry name" value="7TM_GPCR_serpentine_rcpt_Str"/>
</dbReference>
<dbReference type="PANTHER" id="PTHR22943:SF248">
    <property type="entry name" value="SEVEN TM RECEPTOR"/>
    <property type="match status" value="1"/>
</dbReference>
<feature type="transmembrane region" description="Helical" evidence="1">
    <location>
        <begin position="137"/>
        <end position="158"/>
    </location>
</feature>
<dbReference type="InterPro" id="IPR019421">
    <property type="entry name" value="7TM_GPCR_serpentine_rcpt_Srd"/>
</dbReference>
<keyword evidence="1" id="KW-1133">Transmembrane helix</keyword>
<keyword evidence="1" id="KW-0472">Membrane</keyword>
<feature type="transmembrane region" description="Helical" evidence="1">
    <location>
        <begin position="422"/>
        <end position="445"/>
    </location>
</feature>
<proteinExistence type="predicted"/>
<feature type="transmembrane region" description="Helical" evidence="1">
    <location>
        <begin position="104"/>
        <end position="125"/>
    </location>
</feature>
<dbReference type="OrthoDB" id="10607605at2759"/>
<evidence type="ECO:0000313" key="4">
    <source>
        <dbReference type="WBParaSite" id="ASIM_0001469001-mRNA-1"/>
    </source>
</evidence>
<reference evidence="2 3" key="2">
    <citation type="submission" date="2018-11" db="EMBL/GenBank/DDBJ databases">
        <authorList>
            <consortium name="Pathogen Informatics"/>
        </authorList>
    </citation>
    <scope>NUCLEOTIDE SEQUENCE [LARGE SCALE GENOMIC DNA]</scope>
</reference>
<feature type="transmembrane region" description="Helical" evidence="1">
    <location>
        <begin position="372"/>
        <end position="395"/>
    </location>
</feature>
<keyword evidence="1" id="KW-0812">Transmembrane</keyword>
<dbReference type="WBParaSite" id="ASIM_0001469001-mRNA-1">
    <property type="protein sequence ID" value="ASIM_0001469001-mRNA-1"/>
    <property type="gene ID" value="ASIM_0001469001"/>
</dbReference>
<dbReference type="AlphaFoldDB" id="A0A0M3K1E9"/>
<organism evidence="4">
    <name type="scientific">Anisakis simplex</name>
    <name type="common">Herring worm</name>
    <dbReference type="NCBI Taxonomy" id="6269"/>
    <lineage>
        <taxon>Eukaryota</taxon>
        <taxon>Metazoa</taxon>
        <taxon>Ecdysozoa</taxon>
        <taxon>Nematoda</taxon>
        <taxon>Chromadorea</taxon>
        <taxon>Rhabditida</taxon>
        <taxon>Spirurina</taxon>
        <taxon>Ascaridomorpha</taxon>
        <taxon>Ascaridoidea</taxon>
        <taxon>Anisakidae</taxon>
        <taxon>Anisakis</taxon>
        <taxon>Anisakis simplex complex</taxon>
    </lineage>
</organism>
<feature type="transmembrane region" description="Helical" evidence="1">
    <location>
        <begin position="319"/>
        <end position="338"/>
    </location>
</feature>
<dbReference type="Pfam" id="PF10317">
    <property type="entry name" value="7TM_GPCR_Srd"/>
    <property type="match status" value="1"/>
</dbReference>
<evidence type="ECO:0000313" key="3">
    <source>
        <dbReference type="Proteomes" id="UP000267096"/>
    </source>
</evidence>
<protein>
    <submittedName>
        <fullName evidence="4">G protein-coupled receptor</fullName>
    </submittedName>
</protein>
<evidence type="ECO:0000313" key="2">
    <source>
        <dbReference type="EMBL" id="VDK51474.1"/>
    </source>
</evidence>
<dbReference type="Proteomes" id="UP000267096">
    <property type="component" value="Unassembled WGS sequence"/>
</dbReference>
<dbReference type="PANTHER" id="PTHR22943">
    <property type="entry name" value="7-TRANSMEMBRANE DOMAIN RECEPTOR C.ELEGANS"/>
    <property type="match status" value="1"/>
</dbReference>
<reference evidence="4" key="1">
    <citation type="submission" date="2017-02" db="UniProtKB">
        <authorList>
            <consortium name="WormBaseParasite"/>
        </authorList>
    </citation>
    <scope>IDENTIFICATION</scope>
</reference>
<name>A0A0M3K1E9_ANISI</name>
<keyword evidence="3" id="KW-1185">Reference proteome</keyword>
<feature type="transmembrane region" description="Helical" evidence="1">
    <location>
        <begin position="255"/>
        <end position="276"/>
    </location>
</feature>
<evidence type="ECO:0000256" key="1">
    <source>
        <dbReference type="SAM" id="Phobius"/>
    </source>
</evidence>
<gene>
    <name evidence="2" type="ORF">ASIM_LOCUS14100</name>
</gene>
<accession>A0A0M3K1E9</accession>
<dbReference type="SUPFAM" id="SSF81321">
    <property type="entry name" value="Family A G protein-coupled receptor-like"/>
    <property type="match status" value="2"/>
</dbReference>
<dbReference type="Pfam" id="PF10326">
    <property type="entry name" value="7TM_GPCR_Str"/>
    <property type="match status" value="1"/>
</dbReference>
<sequence>MVILLAFRLRNVDIRAYKWVIAAQAAGALADAVTEYLIKARYIRIGNEKQMAITGIAASLPPNGAIAMTALNEDIQVLLTVLFPIGFIDYKTIARLVMFAVPTAVSYSVAGFCGVSTLIRISVACTNETTRKMQKRFTLLISMQALLPLVFHTLPTLIGHVGLYNEMNQLDLLYVYVALNPWKNCIHPILCFIFIRPFVEALVQLLPRRHQRVHQVSMEPIKMPSLLPAITPTNRSSNDCPNTDMSPALLKFLDYNGTLSCAIAVVANSLIIFLTFKIRNADIRSYRWIFATLSLVELCNAIIKYVVKARYYCINNQEHVVATGPAVFLPPNGVIAIVTLWKDLQLLSIIGFPIAFVNQYRKICWSSKKDTMFRISISMVSIICMTEALNSFIAVSSIQKAALTPDIGYIIYMKTTKGNIRATILLVVFVLSNIVAYSIATFCAISVSKAVSEMNGSRETQKLQKRFTLLVSMQVLKLK</sequence>
<feature type="transmembrane region" description="Helical" evidence="1">
    <location>
        <begin position="288"/>
        <end position="307"/>
    </location>
</feature>